<keyword evidence="1" id="KW-0472">Membrane</keyword>
<keyword evidence="1" id="KW-1133">Transmembrane helix</keyword>
<evidence type="ECO:0008006" key="4">
    <source>
        <dbReference type="Google" id="ProtNLM"/>
    </source>
</evidence>
<evidence type="ECO:0000313" key="2">
    <source>
        <dbReference type="EMBL" id="NIJ24583.1"/>
    </source>
</evidence>
<sequence>MSAEMLLRRLLIGIGLVIAAFGLLFVGQGMGVIRWPESSFMIDRSPWVTKGAAIAALGLALVLIGRRVRR</sequence>
<accession>A0ABX0U272</accession>
<dbReference type="RefSeq" id="WP_244935288.1">
    <property type="nucleotide sequence ID" value="NZ_BAAAEV010000001.1"/>
</dbReference>
<proteinExistence type="predicted"/>
<name>A0ABX0U272_9SPHN</name>
<evidence type="ECO:0000256" key="1">
    <source>
        <dbReference type="SAM" id="Phobius"/>
    </source>
</evidence>
<feature type="transmembrane region" description="Helical" evidence="1">
    <location>
        <begin position="12"/>
        <end position="35"/>
    </location>
</feature>
<dbReference type="EMBL" id="JAASQP010000001">
    <property type="protein sequence ID" value="NIJ24583.1"/>
    <property type="molecule type" value="Genomic_DNA"/>
</dbReference>
<protein>
    <recommendedName>
        <fullName evidence="4">MYXO-CTERM domain-containing protein</fullName>
    </recommendedName>
</protein>
<comment type="caution">
    <text evidence="2">The sequence shown here is derived from an EMBL/GenBank/DDBJ whole genome shotgun (WGS) entry which is preliminary data.</text>
</comment>
<evidence type="ECO:0000313" key="3">
    <source>
        <dbReference type="Proteomes" id="UP000788153"/>
    </source>
</evidence>
<dbReference type="Proteomes" id="UP000788153">
    <property type="component" value="Unassembled WGS sequence"/>
</dbReference>
<keyword evidence="3" id="KW-1185">Reference proteome</keyword>
<reference evidence="2 3" key="1">
    <citation type="submission" date="2020-03" db="EMBL/GenBank/DDBJ databases">
        <title>Genomic Encyclopedia of Type Strains, Phase IV (KMG-IV): sequencing the most valuable type-strain genomes for metagenomic binning, comparative biology and taxonomic classification.</title>
        <authorList>
            <person name="Goeker M."/>
        </authorList>
    </citation>
    <scope>NUCLEOTIDE SEQUENCE [LARGE SCALE GENOMIC DNA]</scope>
    <source>
        <strain evidence="2 3">DSM 22753</strain>
    </source>
</reference>
<organism evidence="2 3">
    <name type="scientific">Sphingomonas japonica</name>
    <dbReference type="NCBI Taxonomy" id="511662"/>
    <lineage>
        <taxon>Bacteria</taxon>
        <taxon>Pseudomonadati</taxon>
        <taxon>Pseudomonadota</taxon>
        <taxon>Alphaproteobacteria</taxon>
        <taxon>Sphingomonadales</taxon>
        <taxon>Sphingomonadaceae</taxon>
        <taxon>Sphingomonas</taxon>
    </lineage>
</organism>
<feature type="transmembrane region" description="Helical" evidence="1">
    <location>
        <begin position="47"/>
        <end position="65"/>
    </location>
</feature>
<keyword evidence="1" id="KW-0812">Transmembrane</keyword>
<gene>
    <name evidence="2" type="ORF">FHT01_002125</name>
</gene>